<keyword evidence="3" id="KW-0285">Flavoprotein</keyword>
<feature type="domain" description="FAD-binding PCMH-type" evidence="6">
    <location>
        <begin position="30"/>
        <end position="200"/>
    </location>
</feature>
<proteinExistence type="inferred from homology"/>
<protein>
    <submittedName>
        <fullName evidence="7">FAD-binding oxidoreductase</fullName>
    </submittedName>
</protein>
<dbReference type="InterPro" id="IPR006093">
    <property type="entry name" value="Oxy_OxRdtase_FAD_BS"/>
</dbReference>
<dbReference type="InterPro" id="IPR016169">
    <property type="entry name" value="FAD-bd_PCMH_sub2"/>
</dbReference>
<dbReference type="InterPro" id="IPR006094">
    <property type="entry name" value="Oxid_FAD_bind_N"/>
</dbReference>
<keyword evidence="5" id="KW-0560">Oxidoreductase</keyword>
<evidence type="ECO:0000313" key="8">
    <source>
        <dbReference type="Proteomes" id="UP000746503"/>
    </source>
</evidence>
<reference evidence="7 8" key="1">
    <citation type="submission" date="2020-03" db="EMBL/GenBank/DDBJ databases">
        <title>Draft genome of Streptomyces sp. ventii, isolated from the Axial Seamount in the Pacific Ocean, and resequencing of the two type strains Streptomyces lonarensis strain NCL 716 and Streptomyces bohaiensis strain 11A07.</title>
        <authorList>
            <person name="Loughran R.M."/>
            <person name="Pfannmuller K.M."/>
            <person name="Wasson B.J."/>
            <person name="Deadmond M.C."/>
            <person name="Paddock B.E."/>
            <person name="Koyack M.J."/>
            <person name="Gallegos D.A."/>
            <person name="Mitchell E.A."/>
            <person name="Ushijima B."/>
            <person name="Saw J.H."/>
            <person name="Mcphail K.L."/>
            <person name="Videau P."/>
        </authorList>
    </citation>
    <scope>NUCLEOTIDE SEQUENCE [LARGE SCALE GENOMIC DNA]</scope>
    <source>
        <strain evidence="8">5675061</strain>
    </source>
</reference>
<comment type="cofactor">
    <cofactor evidence="1">
        <name>FAD</name>
        <dbReference type="ChEBI" id="CHEBI:57692"/>
    </cofactor>
</comment>
<dbReference type="InterPro" id="IPR036318">
    <property type="entry name" value="FAD-bd_PCMH-like_sf"/>
</dbReference>
<dbReference type="Proteomes" id="UP000746503">
    <property type="component" value="Unassembled WGS sequence"/>
</dbReference>
<comment type="similarity">
    <text evidence="2">Belongs to the oxygen-dependent FAD-linked oxidoreductase family.</text>
</comment>
<name>A0ABX1AFG4_9ACTN</name>
<dbReference type="Gene3D" id="3.30.465.10">
    <property type="match status" value="1"/>
</dbReference>
<evidence type="ECO:0000313" key="7">
    <source>
        <dbReference type="EMBL" id="NJP65934.1"/>
    </source>
</evidence>
<dbReference type="Gene3D" id="3.40.462.20">
    <property type="match status" value="1"/>
</dbReference>
<gene>
    <name evidence="7" type="ORF">HCJ92_06405</name>
</gene>
<comment type="caution">
    <text evidence="7">The sequence shown here is derived from an EMBL/GenBank/DDBJ whole genome shotgun (WGS) entry which is preliminary data.</text>
</comment>
<dbReference type="InterPro" id="IPR016166">
    <property type="entry name" value="FAD-bd_PCMH"/>
</dbReference>
<keyword evidence="8" id="KW-1185">Reference proteome</keyword>
<evidence type="ECO:0000256" key="2">
    <source>
        <dbReference type="ARBA" id="ARBA00005466"/>
    </source>
</evidence>
<keyword evidence="4" id="KW-0274">FAD</keyword>
<dbReference type="PANTHER" id="PTHR42973:SF39">
    <property type="entry name" value="FAD-BINDING PCMH-TYPE DOMAIN-CONTAINING PROTEIN"/>
    <property type="match status" value="1"/>
</dbReference>
<sequence length="455" mass="46183">MSDSLDPPPALWQPGTPEYAEATAVFNLAAEVRPRAAVVARSVAEVRSAVRLAARSGRGLRTLGTGHAAGAVRPFDESLLLRTRLPGGVRVDADRRAAWVPAGTCWADVVAAAAPHGLAAVHGSSGGVGVVGYLLGGGVSFYGRRRGLAVNSLRAAELVVADGSVVTVTEADDPELLWALRGGGGGFGVVTAVEIDLFPAAEVFTGGCYWPGGAAAELLDGWSSWTGGAPRAATTSFRVMNLPELPGVPPVLAGRTVVCVDGAVAADDPAEARDAADGLLGPLRSLGEPLLDTWRGTGPEGVLLAHLDPPAPVPFVGDHLLLRDLAEGGVAAFLGVVGADSGSPLAVATLRQLGGAFAESGPPAALGRLDGQFAYMGSGPPVGPVTVSDLRAHGRAVRAALAGRDTGRTVPSLVESHDGPQRHLDGPTARAVRRVRERVDPEGLFGGDASPGSLP</sequence>
<dbReference type="InterPro" id="IPR050416">
    <property type="entry name" value="FAD-linked_Oxidoreductase"/>
</dbReference>
<dbReference type="PROSITE" id="PS51387">
    <property type="entry name" value="FAD_PCMH"/>
    <property type="match status" value="1"/>
</dbReference>
<evidence type="ECO:0000256" key="1">
    <source>
        <dbReference type="ARBA" id="ARBA00001974"/>
    </source>
</evidence>
<organism evidence="7 8">
    <name type="scientific">Streptomyces spiramenti</name>
    <dbReference type="NCBI Taxonomy" id="2720606"/>
    <lineage>
        <taxon>Bacteria</taxon>
        <taxon>Bacillati</taxon>
        <taxon>Actinomycetota</taxon>
        <taxon>Actinomycetes</taxon>
        <taxon>Kitasatosporales</taxon>
        <taxon>Streptomycetaceae</taxon>
        <taxon>Streptomyces</taxon>
    </lineage>
</organism>
<dbReference type="PROSITE" id="PS00862">
    <property type="entry name" value="OX2_COVAL_FAD"/>
    <property type="match status" value="1"/>
</dbReference>
<dbReference type="EMBL" id="JAAVJB010000030">
    <property type="protein sequence ID" value="NJP65934.1"/>
    <property type="molecule type" value="Genomic_DNA"/>
</dbReference>
<dbReference type="SUPFAM" id="SSF56176">
    <property type="entry name" value="FAD-binding/transporter-associated domain-like"/>
    <property type="match status" value="1"/>
</dbReference>
<dbReference type="RefSeq" id="WP_167932461.1">
    <property type="nucleotide sequence ID" value="NZ_JAAVJB010000030.1"/>
</dbReference>
<evidence type="ECO:0000256" key="4">
    <source>
        <dbReference type="ARBA" id="ARBA00022827"/>
    </source>
</evidence>
<accession>A0ABX1AFG4</accession>
<evidence type="ECO:0000256" key="3">
    <source>
        <dbReference type="ARBA" id="ARBA00022630"/>
    </source>
</evidence>
<dbReference type="InterPro" id="IPR016167">
    <property type="entry name" value="FAD-bd_PCMH_sub1"/>
</dbReference>
<dbReference type="Pfam" id="PF01565">
    <property type="entry name" value="FAD_binding_4"/>
    <property type="match status" value="1"/>
</dbReference>
<evidence type="ECO:0000256" key="5">
    <source>
        <dbReference type="ARBA" id="ARBA00023002"/>
    </source>
</evidence>
<dbReference type="Gene3D" id="3.30.43.10">
    <property type="entry name" value="Uridine Diphospho-n-acetylenolpyruvylglucosamine Reductase, domain 2"/>
    <property type="match status" value="1"/>
</dbReference>
<dbReference type="PANTHER" id="PTHR42973">
    <property type="entry name" value="BINDING OXIDOREDUCTASE, PUTATIVE (AFU_ORTHOLOGUE AFUA_1G17690)-RELATED"/>
    <property type="match status" value="1"/>
</dbReference>
<evidence type="ECO:0000259" key="6">
    <source>
        <dbReference type="PROSITE" id="PS51387"/>
    </source>
</evidence>